<protein>
    <recommendedName>
        <fullName evidence="1">F-box domain-containing protein</fullName>
    </recommendedName>
</protein>
<dbReference type="Pfam" id="PF00646">
    <property type="entry name" value="F-box"/>
    <property type="match status" value="1"/>
</dbReference>
<reference evidence="3" key="1">
    <citation type="journal article" date="2013" name="Nat. Genet.">
        <title>The Capsella rubella genome and the genomic consequences of rapid mating system evolution.</title>
        <authorList>
            <person name="Slotte T."/>
            <person name="Hazzouri K.M."/>
            <person name="Agren J.A."/>
            <person name="Koenig D."/>
            <person name="Maumus F."/>
            <person name="Guo Y.L."/>
            <person name="Steige K."/>
            <person name="Platts A.E."/>
            <person name="Escobar J.S."/>
            <person name="Newman L.K."/>
            <person name="Wang W."/>
            <person name="Mandakova T."/>
            <person name="Vello E."/>
            <person name="Smith L.M."/>
            <person name="Henz S.R."/>
            <person name="Steffen J."/>
            <person name="Takuno S."/>
            <person name="Brandvain Y."/>
            <person name="Coop G."/>
            <person name="Andolfatto P."/>
            <person name="Hu T.T."/>
            <person name="Blanchette M."/>
            <person name="Clark R.M."/>
            <person name="Quesneville H."/>
            <person name="Nordborg M."/>
            <person name="Gaut B.S."/>
            <person name="Lysak M.A."/>
            <person name="Jenkins J."/>
            <person name="Grimwood J."/>
            <person name="Chapman J."/>
            <person name="Prochnik S."/>
            <person name="Shu S."/>
            <person name="Rokhsar D."/>
            <person name="Schmutz J."/>
            <person name="Weigel D."/>
            <person name="Wright S.I."/>
        </authorList>
    </citation>
    <scope>NUCLEOTIDE SEQUENCE [LARGE SCALE GENOMIC DNA]</scope>
    <source>
        <strain evidence="3">cv. Monte Gargano</strain>
    </source>
</reference>
<dbReference type="eggNOG" id="ENOG502RYTW">
    <property type="taxonomic scope" value="Eukaryota"/>
</dbReference>
<dbReference type="Gene3D" id="3.80.10.10">
    <property type="entry name" value="Ribonuclease Inhibitor"/>
    <property type="match status" value="1"/>
</dbReference>
<organism evidence="2 3">
    <name type="scientific">Capsella rubella</name>
    <dbReference type="NCBI Taxonomy" id="81985"/>
    <lineage>
        <taxon>Eukaryota</taxon>
        <taxon>Viridiplantae</taxon>
        <taxon>Streptophyta</taxon>
        <taxon>Embryophyta</taxon>
        <taxon>Tracheophyta</taxon>
        <taxon>Spermatophyta</taxon>
        <taxon>Magnoliopsida</taxon>
        <taxon>eudicotyledons</taxon>
        <taxon>Gunneridae</taxon>
        <taxon>Pentapetalae</taxon>
        <taxon>rosids</taxon>
        <taxon>malvids</taxon>
        <taxon>Brassicales</taxon>
        <taxon>Brassicaceae</taxon>
        <taxon>Camelineae</taxon>
        <taxon>Capsella</taxon>
    </lineage>
</organism>
<sequence length="433" mass="49953">MKEDRMNQLPEELLLHILSLLPTETVVTTSVLSKRWRSLWKLVPNLEFDSDHHHTFSENVCKFFLSHKAPVLKSLHLKFGLHEVNPVDVGIWVGIAFARNLRELVLHCLPHPETFTFPSSLCTCNTLETLELKFFLVDITSPVLMKSLRTLRLQFLGFRGDESICNLLSGCPVLEDLVVDRCGYCHDVVTFTISVPSLQRLWIHEDNHGEGIRGYMINVPSLKFLEIIGLKGFDLCLNAPELVEAYFFEGSSYIISEKFLGSLKSARHLSLDLSPPLEIAYPTRSNFDQLISLEIGTRKAEWWNLLTLMLEISPKLQVLKLTDEYLNFRKDGLVGGKWNEPKYVPECLLSHLEKFVWIRYIWEREEEKEVATYILKNARRLKKATISTNSIESNEFNKLERRLNRLKELDGVVRASSSCHLLFEFDSSCSIHF</sequence>
<dbReference type="InterPro" id="IPR006566">
    <property type="entry name" value="FBD"/>
</dbReference>
<dbReference type="InterPro" id="IPR050232">
    <property type="entry name" value="FBL13/AtMIF1-like"/>
</dbReference>
<dbReference type="SUPFAM" id="SSF52047">
    <property type="entry name" value="RNI-like"/>
    <property type="match status" value="1"/>
</dbReference>
<dbReference type="EMBL" id="KB870809">
    <property type="protein sequence ID" value="EOA23246.1"/>
    <property type="molecule type" value="Genomic_DNA"/>
</dbReference>
<evidence type="ECO:0000313" key="3">
    <source>
        <dbReference type="Proteomes" id="UP000029121"/>
    </source>
</evidence>
<dbReference type="Gene3D" id="1.20.1280.50">
    <property type="match status" value="1"/>
</dbReference>
<accession>R0FML3</accession>
<dbReference type="InterPro" id="IPR032675">
    <property type="entry name" value="LRR_dom_sf"/>
</dbReference>
<evidence type="ECO:0000313" key="2">
    <source>
        <dbReference type="EMBL" id="EOA23246.1"/>
    </source>
</evidence>
<feature type="domain" description="F-box" evidence="1">
    <location>
        <begin position="3"/>
        <end position="39"/>
    </location>
</feature>
<dbReference type="KEGG" id="crb:17885324"/>
<dbReference type="Proteomes" id="UP000029121">
    <property type="component" value="Unassembled WGS sequence"/>
</dbReference>
<dbReference type="InterPro" id="IPR001810">
    <property type="entry name" value="F-box_dom"/>
</dbReference>
<keyword evidence="3" id="KW-1185">Reference proteome</keyword>
<proteinExistence type="predicted"/>
<dbReference type="Pfam" id="PF08387">
    <property type="entry name" value="FBD"/>
    <property type="match status" value="1"/>
</dbReference>
<dbReference type="Pfam" id="PF24758">
    <property type="entry name" value="LRR_At5g56370"/>
    <property type="match status" value="1"/>
</dbReference>
<dbReference type="SMART" id="SM00579">
    <property type="entry name" value="FBD"/>
    <property type="match status" value="1"/>
</dbReference>
<dbReference type="PANTHER" id="PTHR31900:SF34">
    <property type="entry name" value="EMB|CAB62440.1-RELATED"/>
    <property type="match status" value="1"/>
</dbReference>
<dbReference type="AlphaFoldDB" id="R0FML3"/>
<dbReference type="STRING" id="81985.R0FML3"/>
<gene>
    <name evidence="2" type="ORF">CARUB_v10017292mg</name>
</gene>
<dbReference type="PROSITE" id="PS50181">
    <property type="entry name" value="FBOX"/>
    <property type="match status" value="1"/>
</dbReference>
<dbReference type="SMART" id="SM00256">
    <property type="entry name" value="FBOX"/>
    <property type="match status" value="1"/>
</dbReference>
<dbReference type="InterPro" id="IPR055411">
    <property type="entry name" value="LRR_FXL15/At3g58940/PEG3-like"/>
</dbReference>
<dbReference type="SUPFAM" id="SSF81383">
    <property type="entry name" value="F-box domain"/>
    <property type="match status" value="1"/>
</dbReference>
<dbReference type="InterPro" id="IPR036047">
    <property type="entry name" value="F-box-like_dom_sf"/>
</dbReference>
<dbReference type="OrthoDB" id="1105382at2759"/>
<dbReference type="PANTHER" id="PTHR31900">
    <property type="entry name" value="F-BOX/RNI SUPERFAMILY PROTEIN-RELATED"/>
    <property type="match status" value="1"/>
</dbReference>
<name>R0FML3_9BRAS</name>
<evidence type="ECO:0000259" key="1">
    <source>
        <dbReference type="PROSITE" id="PS50181"/>
    </source>
</evidence>